<feature type="signal peptide" evidence="1">
    <location>
        <begin position="1"/>
        <end position="26"/>
    </location>
</feature>
<evidence type="ECO:0000313" key="3">
    <source>
        <dbReference type="Proteomes" id="UP001226577"/>
    </source>
</evidence>
<gene>
    <name evidence="2" type="ORF">J2X98_002360</name>
</gene>
<dbReference type="Proteomes" id="UP001226577">
    <property type="component" value="Unassembled WGS sequence"/>
</dbReference>
<keyword evidence="1" id="KW-0732">Signal</keyword>
<dbReference type="EMBL" id="JAUSRE010000011">
    <property type="protein sequence ID" value="MDP9888767.1"/>
    <property type="molecule type" value="Genomic_DNA"/>
</dbReference>
<evidence type="ECO:0000256" key="1">
    <source>
        <dbReference type="SAM" id="SignalP"/>
    </source>
</evidence>
<evidence type="ECO:0000313" key="2">
    <source>
        <dbReference type="EMBL" id="MDP9888767.1"/>
    </source>
</evidence>
<proteinExistence type="predicted"/>
<dbReference type="RefSeq" id="WP_307308178.1">
    <property type="nucleotide sequence ID" value="NZ_JAUSRE010000011.1"/>
</dbReference>
<sequence>MLKKIATAAALAGALAFSAAAPAVLASGSVADNSGTSVAIGNWPDPASAKVKKDKKTTTTDTTIITYIGNWPDPA</sequence>
<name>A0ABT9RU46_9MICC</name>
<accession>A0ABT9RU46</accession>
<feature type="chain" id="PRO_5046392939" evidence="1">
    <location>
        <begin position="27"/>
        <end position="75"/>
    </location>
</feature>
<reference evidence="2 3" key="1">
    <citation type="submission" date="2023-07" db="EMBL/GenBank/DDBJ databases">
        <title>Sorghum-associated microbial communities from plants grown in Nebraska, USA.</title>
        <authorList>
            <person name="Schachtman D."/>
        </authorList>
    </citation>
    <scope>NUCLEOTIDE SEQUENCE [LARGE SCALE GENOMIC DNA]</scope>
    <source>
        <strain evidence="2 3">CC222</strain>
    </source>
</reference>
<comment type="caution">
    <text evidence="2">The sequence shown here is derived from an EMBL/GenBank/DDBJ whole genome shotgun (WGS) entry which is preliminary data.</text>
</comment>
<protein>
    <submittedName>
        <fullName evidence="2">Low-complexity protein</fullName>
    </submittedName>
</protein>
<keyword evidence="3" id="KW-1185">Reference proteome</keyword>
<organism evidence="2 3">
    <name type="scientific">Pseudarthrobacter enclensis</name>
    <dbReference type="NCBI Taxonomy" id="993070"/>
    <lineage>
        <taxon>Bacteria</taxon>
        <taxon>Bacillati</taxon>
        <taxon>Actinomycetota</taxon>
        <taxon>Actinomycetes</taxon>
        <taxon>Micrococcales</taxon>
        <taxon>Micrococcaceae</taxon>
        <taxon>Pseudarthrobacter</taxon>
    </lineage>
</organism>